<protein>
    <submittedName>
        <fullName evidence="6">MBL fold hydrolase</fullName>
    </submittedName>
</protein>
<dbReference type="InterPro" id="IPR001279">
    <property type="entry name" value="Metallo-B-lactamas"/>
</dbReference>
<evidence type="ECO:0000259" key="5">
    <source>
        <dbReference type="SMART" id="SM00849"/>
    </source>
</evidence>
<evidence type="ECO:0000256" key="4">
    <source>
        <dbReference type="ARBA" id="ARBA00022833"/>
    </source>
</evidence>
<keyword evidence="4" id="KW-0862">Zinc</keyword>
<keyword evidence="2" id="KW-0479">Metal-binding</keyword>
<evidence type="ECO:0000313" key="6">
    <source>
        <dbReference type="EMBL" id="QIQ09862.1"/>
    </source>
</evidence>
<dbReference type="PANTHER" id="PTHR46233:SF3">
    <property type="entry name" value="HYDROXYACYLGLUTATHIONE HYDROLASE GLOC"/>
    <property type="match status" value="1"/>
</dbReference>
<dbReference type="AlphaFoldDB" id="A0A6G9HGM8"/>
<dbReference type="InterPro" id="IPR036866">
    <property type="entry name" value="RibonucZ/Hydroxyglut_hydro"/>
</dbReference>
<dbReference type="SMART" id="SM00849">
    <property type="entry name" value="Lactamase_B"/>
    <property type="match status" value="1"/>
</dbReference>
<evidence type="ECO:0000256" key="1">
    <source>
        <dbReference type="ARBA" id="ARBA00001947"/>
    </source>
</evidence>
<dbReference type="Gene3D" id="3.60.15.10">
    <property type="entry name" value="Ribonuclease Z/Hydroxyacylglutathione hydrolase-like"/>
    <property type="match status" value="1"/>
</dbReference>
<feature type="domain" description="Metallo-beta-lactamase" evidence="5">
    <location>
        <begin position="14"/>
        <end position="186"/>
    </location>
</feature>
<gene>
    <name evidence="6" type="ORF">PlMoll_0250</name>
</gene>
<dbReference type="EMBL" id="MN991199">
    <property type="protein sequence ID" value="QIQ09862.1"/>
    <property type="molecule type" value="Genomic_DNA"/>
</dbReference>
<dbReference type="InterPro" id="IPR051453">
    <property type="entry name" value="MBL_Glyoxalase_II"/>
</dbReference>
<evidence type="ECO:0000256" key="2">
    <source>
        <dbReference type="ARBA" id="ARBA00022723"/>
    </source>
</evidence>
<evidence type="ECO:0000256" key="3">
    <source>
        <dbReference type="ARBA" id="ARBA00022801"/>
    </source>
</evidence>
<comment type="cofactor">
    <cofactor evidence="1">
        <name>Zn(2+)</name>
        <dbReference type="ChEBI" id="CHEBI:29105"/>
    </cofactor>
</comment>
<proteinExistence type="predicted"/>
<dbReference type="GO" id="GO:0046872">
    <property type="term" value="F:metal ion binding"/>
    <property type="evidence" value="ECO:0007669"/>
    <property type="project" value="UniProtKB-KW"/>
</dbReference>
<dbReference type="CDD" id="cd06262">
    <property type="entry name" value="metallo-hydrolase-like_MBL-fold"/>
    <property type="match status" value="1"/>
</dbReference>
<dbReference type="GO" id="GO:0016787">
    <property type="term" value="F:hydrolase activity"/>
    <property type="evidence" value="ECO:0007669"/>
    <property type="project" value="UniProtKB-KW"/>
</dbReference>
<keyword evidence="3 6" id="KW-0378">Hydrolase</keyword>
<reference evidence="6" key="1">
    <citation type="journal article" date="2020" name="J. ISSAAS">
        <title>Lactobacilli and other gastrointestinal microbiota of Peromyscus leucopus, reservoir host for agents of Lyme disease and other zoonoses in North America.</title>
        <authorList>
            <person name="Milovic A."/>
            <person name="Bassam K."/>
            <person name="Shao H."/>
            <person name="Chatzistamou I."/>
            <person name="Tufts D.M."/>
            <person name="Diuk-Wasser M."/>
            <person name="Barbour A.G."/>
        </authorList>
    </citation>
    <scope>NUCLEOTIDE SEQUENCE</scope>
    <source>
        <strain evidence="6">LL85</strain>
    </source>
</reference>
<accession>A0A6G9HGM8</accession>
<dbReference type="PANTHER" id="PTHR46233">
    <property type="entry name" value="HYDROXYACYLGLUTATHIONE HYDROLASE GLOC"/>
    <property type="match status" value="1"/>
</dbReference>
<sequence>MRKEIAIFTSKEMQNNSYLIINDNECVVVDPSFAADEINEYITKNNLKLLGILLTHGHYDHFATANFLLEKYNTSLYVYEKERDVILQHNLNDLFNVENFVLPSNIKFFSGKTLELGKIKLNIVHTPGHTIGGICIFWEKYVFTGDTIFIDSVGRMDLPTGNPRQLLQSIQQIKKFDKSLRVLTGHNETNITLEELLKRNKYVNF</sequence>
<organism evidence="6">
    <name type="scientific">uncultured Mycoplasmataceae bacterium</name>
    <dbReference type="NCBI Taxonomy" id="300027"/>
    <lineage>
        <taxon>Bacteria</taxon>
        <taxon>Bacillati</taxon>
        <taxon>Mycoplasmatota</taxon>
        <taxon>Mollicutes</taxon>
        <taxon>Mycoplasmataceae</taxon>
        <taxon>environmental samples</taxon>
    </lineage>
</organism>
<dbReference type="SUPFAM" id="SSF56281">
    <property type="entry name" value="Metallo-hydrolase/oxidoreductase"/>
    <property type="match status" value="1"/>
</dbReference>
<dbReference type="Pfam" id="PF00753">
    <property type="entry name" value="Lactamase_B"/>
    <property type="match status" value="1"/>
</dbReference>
<name>A0A6G9HGM8_9MOLU</name>